<dbReference type="PANTHER" id="PTHR37988">
    <property type="entry name" value="UPF0592 MEMBRANE PROTEIN C7D4.03C"/>
    <property type="match status" value="1"/>
</dbReference>
<evidence type="ECO:0000313" key="2">
    <source>
        <dbReference type="EMBL" id="ORY20952.1"/>
    </source>
</evidence>
<sequence>MLVELRVEQAATERGSCLEALACAMESSCLSEEALQESKRHHDKFDSLMIECMSFVMGKLGAKGVFHNMLLFSGRFLAFAFFRVPHVGEQLVTVLQPPRGALMRFTRSALIDESVPLEARPTFPPHLAGLCFDDSRTYTARLASLTAEFATEEERDAFLFQPGNWLRRWQSDDSELFPAFYRAYHRQLAIYLTAAIKHYEGFEQPLPASLLLRAPGYAHLATIFAKKCHSYILGSVNAVTTSSNAQNFEATETAGFRGSQKPAVLETANRRLVETLSTFANIRVNIPDGGSILEVEGQQLYSSMLDLWTKSIIAKTSLYAPKGVFCLFDLLDGIVDPPVDFISGERDLKAPSLIDVPHLIHVVRLILTQGEHALTLVKVIAFVFTHWEVLTTRAEDRRQLCQELFLSKEVFERLLLFWSQSVRSYVLRLVVFRLGHLHTTKDDGEAHKVEIESVRLLQTRLDRIKRRHDELEPVSLGEGVEAVVPLTPIEGSGGMTRSRSTITMVADSPRRGSSNKAERLLGLGFGQQESKGEIEVDGVAGSKVGKATNWLKKSFGGASKKRRKDGSTSESPSPNLDSSPLLGTSPNVPRASPSVKQSPLVPSAPSMPSPVSPHSDDTTGSASPTETSTRRPRPPKITTTSPSAASTSSSSPTAFAFEFELPTMSPRSDHFDPSPSALANGSPRAKRTSQPPSPHMSRSFSKRASLLPPSTANALAQELAVAAGDNLKREAEERAKEEKAAQDKGYDKKLHAYAIRMLAELEDAQKEYDEWWADGGVGRVGGCPPRLTVAWPFHEGEE</sequence>
<feature type="compositionally biased region" description="Low complexity" evidence="1">
    <location>
        <begin position="568"/>
        <end position="582"/>
    </location>
</feature>
<organism evidence="2 3">
    <name type="scientific">Naematelia encephala</name>
    <dbReference type="NCBI Taxonomy" id="71784"/>
    <lineage>
        <taxon>Eukaryota</taxon>
        <taxon>Fungi</taxon>
        <taxon>Dikarya</taxon>
        <taxon>Basidiomycota</taxon>
        <taxon>Agaricomycotina</taxon>
        <taxon>Tremellomycetes</taxon>
        <taxon>Tremellales</taxon>
        <taxon>Naemateliaceae</taxon>
        <taxon>Naematelia</taxon>
    </lineage>
</organism>
<dbReference type="AlphaFoldDB" id="A0A1Y2AEQ3"/>
<protein>
    <recommendedName>
        <fullName evidence="4">DUF1765-domain-containing protein</fullName>
    </recommendedName>
</protein>
<comment type="caution">
    <text evidence="2">The sequence shown here is derived from an EMBL/GenBank/DDBJ whole genome shotgun (WGS) entry which is preliminary data.</text>
</comment>
<feature type="region of interest" description="Disordered" evidence="1">
    <location>
        <begin position="554"/>
        <end position="711"/>
    </location>
</feature>
<name>A0A1Y2AEQ3_9TREE</name>
<dbReference type="OrthoDB" id="296767at2759"/>
<dbReference type="Pfam" id="PF08578">
    <property type="entry name" value="DUF1765"/>
    <property type="match status" value="1"/>
</dbReference>
<dbReference type="STRING" id="71784.A0A1Y2AEQ3"/>
<dbReference type="Proteomes" id="UP000193986">
    <property type="component" value="Unassembled WGS sequence"/>
</dbReference>
<evidence type="ECO:0008006" key="4">
    <source>
        <dbReference type="Google" id="ProtNLM"/>
    </source>
</evidence>
<dbReference type="PANTHER" id="PTHR37988:SF1">
    <property type="entry name" value="UPF0592 MEMBRANE PROTEIN C7D4.03C"/>
    <property type="match status" value="1"/>
</dbReference>
<reference evidence="2 3" key="1">
    <citation type="submission" date="2016-07" db="EMBL/GenBank/DDBJ databases">
        <title>Pervasive Adenine N6-methylation of Active Genes in Fungi.</title>
        <authorList>
            <consortium name="DOE Joint Genome Institute"/>
            <person name="Mondo S.J."/>
            <person name="Dannebaum R.O."/>
            <person name="Kuo R.C."/>
            <person name="Labutti K."/>
            <person name="Haridas S."/>
            <person name="Kuo A."/>
            <person name="Salamov A."/>
            <person name="Ahrendt S.R."/>
            <person name="Lipzen A."/>
            <person name="Sullivan W."/>
            <person name="Andreopoulos W.B."/>
            <person name="Clum A."/>
            <person name="Lindquist E."/>
            <person name="Daum C."/>
            <person name="Ramamoorthy G.K."/>
            <person name="Gryganskyi A."/>
            <person name="Culley D."/>
            <person name="Magnuson J.K."/>
            <person name="James T.Y."/>
            <person name="O'Malley M.A."/>
            <person name="Stajich J.E."/>
            <person name="Spatafora J.W."/>
            <person name="Visel A."/>
            <person name="Grigoriev I.V."/>
        </authorList>
    </citation>
    <scope>NUCLEOTIDE SEQUENCE [LARGE SCALE GENOMIC DNA]</scope>
    <source>
        <strain evidence="2 3">68-887.2</strain>
    </source>
</reference>
<dbReference type="InterPro" id="IPR013887">
    <property type="entry name" value="UPF0592"/>
</dbReference>
<dbReference type="InParanoid" id="A0A1Y2AEQ3"/>
<feature type="compositionally biased region" description="Low complexity" evidence="1">
    <location>
        <begin position="636"/>
        <end position="657"/>
    </location>
</feature>
<proteinExistence type="predicted"/>
<gene>
    <name evidence="2" type="ORF">BCR39DRAFT_74335</name>
</gene>
<evidence type="ECO:0000256" key="1">
    <source>
        <dbReference type="SAM" id="MobiDB-lite"/>
    </source>
</evidence>
<dbReference type="EMBL" id="MCFC01000121">
    <property type="protein sequence ID" value="ORY20952.1"/>
    <property type="molecule type" value="Genomic_DNA"/>
</dbReference>
<accession>A0A1Y2AEQ3</accession>
<evidence type="ECO:0000313" key="3">
    <source>
        <dbReference type="Proteomes" id="UP000193986"/>
    </source>
</evidence>
<keyword evidence="3" id="KW-1185">Reference proteome</keyword>